<dbReference type="EC" id="3.1.1.-" evidence="3"/>
<gene>
    <name evidence="5" type="ORF">LK12_17265</name>
</gene>
<dbReference type="EMBL" id="JTDI01000005">
    <property type="protein sequence ID" value="KHK90347.1"/>
    <property type="molecule type" value="Genomic_DNA"/>
</dbReference>
<dbReference type="InterPro" id="IPR050309">
    <property type="entry name" value="Type-B_Carboxylest/Lipase"/>
</dbReference>
<proteinExistence type="inferred from homology"/>
<comment type="similarity">
    <text evidence="1 3">Belongs to the type-B carboxylesterase/lipase family.</text>
</comment>
<evidence type="ECO:0000256" key="3">
    <source>
        <dbReference type="RuleBase" id="RU361235"/>
    </source>
</evidence>
<dbReference type="Proteomes" id="UP000031057">
    <property type="component" value="Unassembled WGS sequence"/>
</dbReference>
<dbReference type="InterPro" id="IPR019826">
    <property type="entry name" value="Carboxylesterase_B_AS"/>
</dbReference>
<evidence type="ECO:0000259" key="4">
    <source>
        <dbReference type="Pfam" id="PF00135"/>
    </source>
</evidence>
<evidence type="ECO:0000256" key="1">
    <source>
        <dbReference type="ARBA" id="ARBA00005964"/>
    </source>
</evidence>
<feature type="domain" description="Carboxylesterase type B" evidence="4">
    <location>
        <begin position="24"/>
        <end position="492"/>
    </location>
</feature>
<comment type="caution">
    <text evidence="5">The sequence shown here is derived from an EMBL/GenBank/DDBJ whole genome shotgun (WGS) entry which is preliminary data.</text>
</comment>
<dbReference type="InterPro" id="IPR029058">
    <property type="entry name" value="AB_hydrolase_fold"/>
</dbReference>
<dbReference type="RefSeq" id="WP_039286582.1">
    <property type="nucleotide sequence ID" value="NZ_JTDI01000005.1"/>
</dbReference>
<dbReference type="InterPro" id="IPR002018">
    <property type="entry name" value="CarbesteraseB"/>
</dbReference>
<dbReference type="OrthoDB" id="9775851at2"/>
<evidence type="ECO:0000313" key="5">
    <source>
        <dbReference type="EMBL" id="KHK90347.1"/>
    </source>
</evidence>
<dbReference type="STRING" id="1348853.LK12_17265"/>
<sequence>MSADANPLLGVTQVFPPAPNPPLTPVVETTLGRVQGLVAANGVNAYRGIPYGATTGGTNRFLPPKPREPWTGVLDASEYGPMCPQLPGLLPGTISEDCLRVNVWTPSVEGSRPVMVWFHGGAWYGGSGIVFGDVESGPGELVADGDVVVVSMNHRLSLFGYLALGEEFGPEYADAANVGMLDLAEALKWVRDNIANFGGDPSNVTIFGVSGGGAKVSHALAMPAFEGLFHKAAIIAGHDLWKRNSRESAHRHTDQFLRHLGIANGDIAALQDINSAKLIYELQEMSKQSLPDPEWGVPGYIYYDHLAPSFDGDSLPARPIDAVAAGASSNVALMLGAARYDHWLPMLKAPANFGKLTFEDIAREARPYLTDNTDAVIAAYRESYPGATPSTLFADMMTDQDWWLPHVRMAEAKFAGGGTPAWLFSDFLNFDTKTIAAVFGPNEVVAKSGQQQVRDAFVNFARSGNPNGGCVPGWRQFTADNRQALRFDYDSQMVPACPPAIDKAWENLR</sequence>
<dbReference type="PROSITE" id="PS00122">
    <property type="entry name" value="CARBOXYLESTERASE_B_1"/>
    <property type="match status" value="1"/>
</dbReference>
<dbReference type="GO" id="GO:0016787">
    <property type="term" value="F:hydrolase activity"/>
    <property type="evidence" value="ECO:0007669"/>
    <property type="project" value="UniProtKB-KW"/>
</dbReference>
<protein>
    <recommendedName>
        <fullName evidence="3">Carboxylic ester hydrolase</fullName>
        <ecNumber evidence="3">3.1.1.-</ecNumber>
    </recommendedName>
</protein>
<evidence type="ECO:0000313" key="6">
    <source>
        <dbReference type="Proteomes" id="UP000031057"/>
    </source>
</evidence>
<keyword evidence="2 3" id="KW-0378">Hydrolase</keyword>
<dbReference type="AlphaFoldDB" id="A0A0B1ZIJ0"/>
<dbReference type="PANTHER" id="PTHR11559">
    <property type="entry name" value="CARBOXYLESTERASE"/>
    <property type="match status" value="1"/>
</dbReference>
<evidence type="ECO:0000256" key="2">
    <source>
        <dbReference type="ARBA" id="ARBA00022801"/>
    </source>
</evidence>
<accession>A0A0B1ZIJ0</accession>
<dbReference type="SUPFAM" id="SSF53474">
    <property type="entry name" value="alpha/beta-Hydrolases"/>
    <property type="match status" value="1"/>
</dbReference>
<organism evidence="5 6">
    <name type="scientific">Novosphingobium malaysiense</name>
    <dbReference type="NCBI Taxonomy" id="1348853"/>
    <lineage>
        <taxon>Bacteria</taxon>
        <taxon>Pseudomonadati</taxon>
        <taxon>Pseudomonadota</taxon>
        <taxon>Alphaproteobacteria</taxon>
        <taxon>Sphingomonadales</taxon>
        <taxon>Sphingomonadaceae</taxon>
        <taxon>Novosphingobium</taxon>
    </lineage>
</organism>
<keyword evidence="6" id="KW-1185">Reference proteome</keyword>
<dbReference type="Pfam" id="PF00135">
    <property type="entry name" value="COesterase"/>
    <property type="match status" value="1"/>
</dbReference>
<dbReference type="Gene3D" id="3.40.50.1820">
    <property type="entry name" value="alpha/beta hydrolase"/>
    <property type="match status" value="1"/>
</dbReference>
<name>A0A0B1ZIJ0_9SPHN</name>
<reference evidence="5 6" key="1">
    <citation type="submission" date="2014-10" db="EMBL/GenBank/DDBJ databases">
        <title>Genome sequence of Novosphingobium malaysiense MUSC 273(T).</title>
        <authorList>
            <person name="Lee L.-H."/>
        </authorList>
    </citation>
    <scope>NUCLEOTIDE SEQUENCE [LARGE SCALE GENOMIC DNA]</scope>
    <source>
        <strain evidence="5 6">MUSC 273</strain>
    </source>
</reference>